<name>A0AAV7HD29_DENCH</name>
<dbReference type="AlphaFoldDB" id="A0AAV7HD29"/>
<protein>
    <submittedName>
        <fullName evidence="1">Uncharacterized protein</fullName>
    </submittedName>
</protein>
<proteinExistence type="predicted"/>
<keyword evidence="2" id="KW-1185">Reference proteome</keyword>
<dbReference type="Proteomes" id="UP000775213">
    <property type="component" value="Unassembled WGS sequence"/>
</dbReference>
<accession>A0AAV7HD29</accession>
<sequence>MDIMKRYPDNVWIGPDNFGYIQNIVMDEFPYFCEHCKSLGHFKKEIVILHPHLAREPTII</sequence>
<comment type="caution">
    <text evidence="1">The sequence shown here is derived from an EMBL/GenBank/DDBJ whole genome shotgun (WGS) entry which is preliminary data.</text>
</comment>
<organism evidence="1 2">
    <name type="scientific">Dendrobium chrysotoxum</name>
    <name type="common">Orchid</name>
    <dbReference type="NCBI Taxonomy" id="161865"/>
    <lineage>
        <taxon>Eukaryota</taxon>
        <taxon>Viridiplantae</taxon>
        <taxon>Streptophyta</taxon>
        <taxon>Embryophyta</taxon>
        <taxon>Tracheophyta</taxon>
        <taxon>Spermatophyta</taxon>
        <taxon>Magnoliopsida</taxon>
        <taxon>Liliopsida</taxon>
        <taxon>Asparagales</taxon>
        <taxon>Orchidaceae</taxon>
        <taxon>Epidendroideae</taxon>
        <taxon>Malaxideae</taxon>
        <taxon>Dendrobiinae</taxon>
        <taxon>Dendrobium</taxon>
    </lineage>
</organism>
<dbReference type="EMBL" id="JAGFBR010000006">
    <property type="protein sequence ID" value="KAH0465797.1"/>
    <property type="molecule type" value="Genomic_DNA"/>
</dbReference>
<evidence type="ECO:0000313" key="1">
    <source>
        <dbReference type="EMBL" id="KAH0465797.1"/>
    </source>
</evidence>
<reference evidence="1 2" key="1">
    <citation type="journal article" date="2021" name="Hortic Res">
        <title>Chromosome-scale assembly of the Dendrobium chrysotoxum genome enhances the understanding of orchid evolution.</title>
        <authorList>
            <person name="Zhang Y."/>
            <person name="Zhang G.Q."/>
            <person name="Zhang D."/>
            <person name="Liu X.D."/>
            <person name="Xu X.Y."/>
            <person name="Sun W.H."/>
            <person name="Yu X."/>
            <person name="Zhu X."/>
            <person name="Wang Z.W."/>
            <person name="Zhao X."/>
            <person name="Zhong W.Y."/>
            <person name="Chen H."/>
            <person name="Yin W.L."/>
            <person name="Huang T."/>
            <person name="Niu S.C."/>
            <person name="Liu Z.J."/>
        </authorList>
    </citation>
    <scope>NUCLEOTIDE SEQUENCE [LARGE SCALE GENOMIC DNA]</scope>
    <source>
        <strain evidence="1">Lindl</strain>
    </source>
</reference>
<evidence type="ECO:0000313" key="2">
    <source>
        <dbReference type="Proteomes" id="UP000775213"/>
    </source>
</evidence>
<gene>
    <name evidence="1" type="ORF">IEQ34_005900</name>
</gene>